<accession>A0ABY6CJV4</accession>
<evidence type="ECO:0000313" key="2">
    <source>
        <dbReference type="EMBL" id="UXN70303.1"/>
    </source>
</evidence>
<keyword evidence="3" id="KW-1185">Reference proteome</keyword>
<dbReference type="Proteomes" id="UP001061862">
    <property type="component" value="Chromosome"/>
</dbReference>
<proteinExistence type="predicted"/>
<dbReference type="InterPro" id="IPR050789">
    <property type="entry name" value="Diverse_Enzym_Activities"/>
</dbReference>
<evidence type="ECO:0000259" key="1">
    <source>
        <dbReference type="Pfam" id="PF00144"/>
    </source>
</evidence>
<dbReference type="RefSeq" id="WP_262169240.1">
    <property type="nucleotide sequence ID" value="NZ_CP104965.1"/>
</dbReference>
<sequence>MSQQLETSTLSNAIDVAIDDALARARIAGGVVLVVEDGKIVYERAAGYADRETGRSMQIDTPFRFASVTKPFTTMAALTLVEAGRLSPDDRVTQYLPDFAPRLADGSLADIRVEHLMAHTAGLDYRFQQAADGPYARADVSDGLDENRGSFAANLARIASVPLDQRPGENWRYSVATDVLGGVVEAVTGMKLDGAIAALVTEPLRLGAAFHWPDANIAVPYHDGASGPVRMGVGVELPQRYIEGPGVRFDPERIRDAAAWPSGGAGMAGRARDVLTLLEAYRAGSFLSEDLREAARTVRIGAEAMGPGWGFSWLGATLVDPAAAGSQWSTGSATWGGTYGHTWGIDFAKKRTFIAMTNTAYEGMSGKFAQDIAAAFALPLS</sequence>
<dbReference type="InterPro" id="IPR012338">
    <property type="entry name" value="Beta-lactam/transpept-like"/>
</dbReference>
<dbReference type="Pfam" id="PF00144">
    <property type="entry name" value="Beta-lactamase"/>
    <property type="match status" value="1"/>
</dbReference>
<dbReference type="PANTHER" id="PTHR43283:SF3">
    <property type="entry name" value="BETA-LACTAMASE FAMILY PROTEIN (AFU_ORTHOLOGUE AFUA_5G07500)"/>
    <property type="match status" value="1"/>
</dbReference>
<evidence type="ECO:0000313" key="3">
    <source>
        <dbReference type="Proteomes" id="UP001061862"/>
    </source>
</evidence>
<dbReference type="PANTHER" id="PTHR43283">
    <property type="entry name" value="BETA-LACTAMASE-RELATED"/>
    <property type="match status" value="1"/>
</dbReference>
<reference evidence="2 3" key="1">
    <citation type="submission" date="2022-09" db="EMBL/GenBank/DDBJ databases">
        <title>Interaction between co-microsymbionts with complementary sets of symbiotic genes in legume-rhizobium systems.</title>
        <authorList>
            <person name="Safronova V."/>
            <person name="Sazanova A."/>
            <person name="Afonin A."/>
            <person name="Chirak E."/>
        </authorList>
    </citation>
    <scope>NUCLEOTIDE SEQUENCE [LARGE SCALE GENOMIC DNA]</scope>
    <source>
        <strain evidence="2 3">A18/4-1</strain>
    </source>
</reference>
<dbReference type="Gene3D" id="3.40.710.10">
    <property type="entry name" value="DD-peptidase/beta-lactamase superfamily"/>
    <property type="match status" value="1"/>
</dbReference>
<dbReference type="SUPFAM" id="SSF56601">
    <property type="entry name" value="beta-lactamase/transpeptidase-like"/>
    <property type="match status" value="1"/>
</dbReference>
<dbReference type="EMBL" id="CP104965">
    <property type="protein sequence ID" value="UXN70303.1"/>
    <property type="molecule type" value="Genomic_DNA"/>
</dbReference>
<name>A0ABY6CJV4_9HYPH</name>
<dbReference type="InterPro" id="IPR001466">
    <property type="entry name" value="Beta-lactam-related"/>
</dbReference>
<feature type="domain" description="Beta-lactamase-related" evidence="1">
    <location>
        <begin position="17"/>
        <end position="370"/>
    </location>
</feature>
<protein>
    <submittedName>
        <fullName evidence="2">Beta-lactamase family protein</fullName>
    </submittedName>
</protein>
<organism evidence="2 3">
    <name type="scientific">Devosia neptuniae</name>
    <dbReference type="NCBI Taxonomy" id="191302"/>
    <lineage>
        <taxon>Bacteria</taxon>
        <taxon>Pseudomonadati</taxon>
        <taxon>Pseudomonadota</taxon>
        <taxon>Alphaproteobacteria</taxon>
        <taxon>Hyphomicrobiales</taxon>
        <taxon>Devosiaceae</taxon>
        <taxon>Devosia</taxon>
    </lineage>
</organism>
<gene>
    <name evidence="2" type="ORF">N8A98_03650</name>
</gene>